<dbReference type="Proteomes" id="UP000024635">
    <property type="component" value="Unassembled WGS sequence"/>
</dbReference>
<organism evidence="1 2">
    <name type="scientific">Ancylostoma ceylanicum</name>
    <dbReference type="NCBI Taxonomy" id="53326"/>
    <lineage>
        <taxon>Eukaryota</taxon>
        <taxon>Metazoa</taxon>
        <taxon>Ecdysozoa</taxon>
        <taxon>Nematoda</taxon>
        <taxon>Chromadorea</taxon>
        <taxon>Rhabditida</taxon>
        <taxon>Rhabditina</taxon>
        <taxon>Rhabditomorpha</taxon>
        <taxon>Strongyloidea</taxon>
        <taxon>Ancylostomatidae</taxon>
        <taxon>Ancylostomatinae</taxon>
        <taxon>Ancylostoma</taxon>
    </lineage>
</organism>
<dbReference type="EMBL" id="JARK01000265">
    <property type="protein sequence ID" value="EYC39268.1"/>
    <property type="molecule type" value="Genomic_DNA"/>
</dbReference>
<dbReference type="AlphaFoldDB" id="A0A016WJR8"/>
<evidence type="ECO:0000313" key="1">
    <source>
        <dbReference type="EMBL" id="EYC39268.1"/>
    </source>
</evidence>
<keyword evidence="2" id="KW-1185">Reference proteome</keyword>
<name>A0A016WJR8_9BILA</name>
<accession>A0A016WJR8</accession>
<comment type="caution">
    <text evidence="1">The sequence shown here is derived from an EMBL/GenBank/DDBJ whole genome shotgun (WGS) entry which is preliminary data.</text>
</comment>
<reference evidence="2" key="1">
    <citation type="journal article" date="2015" name="Nat. Genet.">
        <title>The genome and transcriptome of the zoonotic hookworm Ancylostoma ceylanicum identify infection-specific gene families.</title>
        <authorList>
            <person name="Schwarz E.M."/>
            <person name="Hu Y."/>
            <person name="Antoshechkin I."/>
            <person name="Miller M.M."/>
            <person name="Sternberg P.W."/>
            <person name="Aroian R.V."/>
        </authorList>
    </citation>
    <scope>NUCLEOTIDE SEQUENCE</scope>
    <source>
        <strain evidence="2">HY135</strain>
    </source>
</reference>
<gene>
    <name evidence="1" type="primary">Acey_s0665.g1325</name>
    <name evidence="1" type="ORF">Y032_0665g1325</name>
</gene>
<protein>
    <submittedName>
        <fullName evidence="1">Uncharacterized protein</fullName>
    </submittedName>
</protein>
<sequence length="120" mass="14356">MGLYQIFHIMNLVKEHPVDHIHIWDLHFQGSKEREVIIPRFRRDLQRCDNQSLLSRFCLDDELGRPPPNLLSMLASRECRLKFTGWLFSRDFKEITVVRNTKWSFLDFGEISNDVTINCY</sequence>
<proteinExistence type="predicted"/>
<evidence type="ECO:0000313" key="2">
    <source>
        <dbReference type="Proteomes" id="UP000024635"/>
    </source>
</evidence>